<dbReference type="InterPro" id="IPR008271">
    <property type="entry name" value="Ser/Thr_kinase_AS"/>
</dbReference>
<proteinExistence type="inferred from homology"/>
<accession>A0AAD7HUB5</accession>
<protein>
    <recommendedName>
        <fullName evidence="1">non-specific serine/threonine protein kinase</fullName>
        <ecNumber evidence="1">2.7.11.1</ecNumber>
    </recommendedName>
</protein>
<evidence type="ECO:0000256" key="2">
    <source>
        <dbReference type="ARBA" id="ARBA00022527"/>
    </source>
</evidence>
<evidence type="ECO:0000256" key="6">
    <source>
        <dbReference type="ARBA" id="ARBA00022840"/>
    </source>
</evidence>
<keyword evidence="6 9" id="KW-0067">ATP-binding</keyword>
<evidence type="ECO:0000313" key="13">
    <source>
        <dbReference type="Proteomes" id="UP001215280"/>
    </source>
</evidence>
<dbReference type="GO" id="GO:0000245">
    <property type="term" value="P:spliceosomal complex assembly"/>
    <property type="evidence" value="ECO:0007669"/>
    <property type="project" value="TreeGrafter"/>
</dbReference>
<name>A0AAD7HUB5_9AGAR</name>
<feature type="domain" description="Protein kinase" evidence="11">
    <location>
        <begin position="57"/>
        <end position="380"/>
    </location>
</feature>
<dbReference type="PROSITE" id="PS00108">
    <property type="entry name" value="PROTEIN_KINASE_ST"/>
    <property type="match status" value="1"/>
</dbReference>
<comment type="catalytic activity">
    <reaction evidence="7">
        <text>L-threonyl-[protein] + ATP = O-phospho-L-threonyl-[protein] + ADP + H(+)</text>
        <dbReference type="Rhea" id="RHEA:46608"/>
        <dbReference type="Rhea" id="RHEA-COMP:11060"/>
        <dbReference type="Rhea" id="RHEA-COMP:11605"/>
        <dbReference type="ChEBI" id="CHEBI:15378"/>
        <dbReference type="ChEBI" id="CHEBI:30013"/>
        <dbReference type="ChEBI" id="CHEBI:30616"/>
        <dbReference type="ChEBI" id="CHEBI:61977"/>
        <dbReference type="ChEBI" id="CHEBI:456216"/>
        <dbReference type="EC" id="2.7.11.1"/>
    </reaction>
</comment>
<feature type="binding site" evidence="9">
    <location>
        <position position="86"/>
    </location>
    <ligand>
        <name>ATP</name>
        <dbReference type="ChEBI" id="CHEBI:30616"/>
    </ligand>
</feature>
<dbReference type="Proteomes" id="UP001215280">
    <property type="component" value="Unassembled WGS sequence"/>
</dbReference>
<evidence type="ECO:0000256" key="9">
    <source>
        <dbReference type="PROSITE-ProRule" id="PRU10141"/>
    </source>
</evidence>
<keyword evidence="2 10" id="KW-0723">Serine/threonine-protein kinase</keyword>
<dbReference type="SUPFAM" id="SSF56112">
    <property type="entry name" value="Protein kinase-like (PK-like)"/>
    <property type="match status" value="1"/>
</dbReference>
<dbReference type="EMBL" id="JARJLG010000211">
    <property type="protein sequence ID" value="KAJ7727526.1"/>
    <property type="molecule type" value="Genomic_DNA"/>
</dbReference>
<evidence type="ECO:0000313" key="12">
    <source>
        <dbReference type="EMBL" id="KAJ7727526.1"/>
    </source>
</evidence>
<comment type="similarity">
    <text evidence="10">Belongs to the protein kinase superfamily.</text>
</comment>
<dbReference type="SMART" id="SM00220">
    <property type="entry name" value="S_TKc"/>
    <property type="match status" value="1"/>
</dbReference>
<reference evidence="12" key="1">
    <citation type="submission" date="2023-03" db="EMBL/GenBank/DDBJ databases">
        <title>Massive genome expansion in bonnet fungi (Mycena s.s.) driven by repeated elements and novel gene families across ecological guilds.</title>
        <authorList>
            <consortium name="Lawrence Berkeley National Laboratory"/>
            <person name="Harder C.B."/>
            <person name="Miyauchi S."/>
            <person name="Viragh M."/>
            <person name="Kuo A."/>
            <person name="Thoen E."/>
            <person name="Andreopoulos B."/>
            <person name="Lu D."/>
            <person name="Skrede I."/>
            <person name="Drula E."/>
            <person name="Henrissat B."/>
            <person name="Morin E."/>
            <person name="Kohler A."/>
            <person name="Barry K."/>
            <person name="LaButti K."/>
            <person name="Morin E."/>
            <person name="Salamov A."/>
            <person name="Lipzen A."/>
            <person name="Mereny Z."/>
            <person name="Hegedus B."/>
            <person name="Baldrian P."/>
            <person name="Stursova M."/>
            <person name="Weitz H."/>
            <person name="Taylor A."/>
            <person name="Grigoriev I.V."/>
            <person name="Nagy L.G."/>
            <person name="Martin F."/>
            <person name="Kauserud H."/>
        </authorList>
    </citation>
    <scope>NUCLEOTIDE SEQUENCE</scope>
    <source>
        <strain evidence="12">CBHHK188m</strain>
    </source>
</reference>
<dbReference type="InterPro" id="IPR051334">
    <property type="entry name" value="SRPK"/>
</dbReference>
<comment type="caution">
    <text evidence="12">The sequence shown here is derived from an EMBL/GenBank/DDBJ whole genome shotgun (WGS) entry which is preliminary data.</text>
</comment>
<comment type="catalytic activity">
    <reaction evidence="8">
        <text>L-seryl-[protein] + ATP = O-phospho-L-seryl-[protein] + ADP + H(+)</text>
        <dbReference type="Rhea" id="RHEA:17989"/>
        <dbReference type="Rhea" id="RHEA-COMP:9863"/>
        <dbReference type="Rhea" id="RHEA-COMP:11604"/>
        <dbReference type="ChEBI" id="CHEBI:15378"/>
        <dbReference type="ChEBI" id="CHEBI:29999"/>
        <dbReference type="ChEBI" id="CHEBI:30616"/>
        <dbReference type="ChEBI" id="CHEBI:83421"/>
        <dbReference type="ChEBI" id="CHEBI:456216"/>
        <dbReference type="EC" id="2.7.11.1"/>
    </reaction>
</comment>
<dbReference type="Gene3D" id="3.30.200.20">
    <property type="entry name" value="Phosphorylase Kinase, domain 1"/>
    <property type="match status" value="1"/>
</dbReference>
<dbReference type="PANTHER" id="PTHR47634">
    <property type="entry name" value="PROTEIN KINASE DOMAIN-CONTAINING PROTEIN-RELATED"/>
    <property type="match status" value="1"/>
</dbReference>
<organism evidence="12 13">
    <name type="scientific">Mycena maculata</name>
    <dbReference type="NCBI Taxonomy" id="230809"/>
    <lineage>
        <taxon>Eukaryota</taxon>
        <taxon>Fungi</taxon>
        <taxon>Dikarya</taxon>
        <taxon>Basidiomycota</taxon>
        <taxon>Agaricomycotina</taxon>
        <taxon>Agaricomycetes</taxon>
        <taxon>Agaricomycetidae</taxon>
        <taxon>Agaricales</taxon>
        <taxon>Marasmiineae</taxon>
        <taxon>Mycenaceae</taxon>
        <taxon>Mycena</taxon>
    </lineage>
</organism>
<evidence type="ECO:0000256" key="4">
    <source>
        <dbReference type="ARBA" id="ARBA00022741"/>
    </source>
</evidence>
<dbReference type="InterPro" id="IPR000719">
    <property type="entry name" value="Prot_kinase_dom"/>
</dbReference>
<evidence type="ECO:0000256" key="3">
    <source>
        <dbReference type="ARBA" id="ARBA00022679"/>
    </source>
</evidence>
<dbReference type="InterPro" id="IPR017441">
    <property type="entry name" value="Protein_kinase_ATP_BS"/>
</dbReference>
<dbReference type="AlphaFoldDB" id="A0AAD7HUB5"/>
<keyword evidence="3" id="KW-0808">Transferase</keyword>
<dbReference type="Pfam" id="PF00069">
    <property type="entry name" value="Pkinase"/>
    <property type="match status" value="1"/>
</dbReference>
<dbReference type="PANTHER" id="PTHR47634:SF9">
    <property type="entry name" value="PROTEIN KINASE DOMAIN-CONTAINING PROTEIN-RELATED"/>
    <property type="match status" value="1"/>
</dbReference>
<evidence type="ECO:0000256" key="7">
    <source>
        <dbReference type="ARBA" id="ARBA00047899"/>
    </source>
</evidence>
<evidence type="ECO:0000256" key="8">
    <source>
        <dbReference type="ARBA" id="ARBA00048679"/>
    </source>
</evidence>
<keyword evidence="13" id="KW-1185">Reference proteome</keyword>
<dbReference type="Gene3D" id="1.10.510.10">
    <property type="entry name" value="Transferase(Phosphotransferase) domain 1"/>
    <property type="match status" value="1"/>
</dbReference>
<dbReference type="GO" id="GO:0005524">
    <property type="term" value="F:ATP binding"/>
    <property type="evidence" value="ECO:0007669"/>
    <property type="project" value="UniProtKB-UniRule"/>
</dbReference>
<gene>
    <name evidence="12" type="ORF">DFH07DRAFT_851710</name>
</gene>
<keyword evidence="5 12" id="KW-0418">Kinase</keyword>
<keyword evidence="4 9" id="KW-0547">Nucleotide-binding</keyword>
<sequence length="383" mass="43668">MLLRHIAPLFPSQKIPKLRIRMALHSCMPRHKEEPLDEYRLGGYHPMRLGEVVNSRYEVMRKLGWGEYSTVWLVKSQSSETYAAMKVMKAEVTDVPDLHEADYLHRVLSADPTHSGFRHNLHLLDQFHIQGPNGNHMCLVTELLGEGLDRYAKRFPYGRLPIKFVKTITRQVIMAMSYLHEKCNIIHTDIKSNNILFALPDGAILPTTPTIPTGAEVMPNVTVKLIDLGVACWADRVEEHFTDLIQSPELRAPEVVVGAVWGKPADIWSLGCLVYELAMGEFLISHTVHEMSVPYLHAVFFGPYPRNLTKDGKYSHIFFKDDGSQLHPQSERYPLADMIRQHRPPGDSDTEGLIQFLDLMLRLDPGERVTLQTLLEHPWLASD</sequence>
<evidence type="ECO:0000256" key="1">
    <source>
        <dbReference type="ARBA" id="ARBA00012513"/>
    </source>
</evidence>
<evidence type="ECO:0000256" key="10">
    <source>
        <dbReference type="RuleBase" id="RU000304"/>
    </source>
</evidence>
<dbReference type="GO" id="GO:0050684">
    <property type="term" value="P:regulation of mRNA processing"/>
    <property type="evidence" value="ECO:0007669"/>
    <property type="project" value="TreeGrafter"/>
</dbReference>
<dbReference type="PROSITE" id="PS50011">
    <property type="entry name" value="PROTEIN_KINASE_DOM"/>
    <property type="match status" value="1"/>
</dbReference>
<evidence type="ECO:0000259" key="11">
    <source>
        <dbReference type="PROSITE" id="PS50011"/>
    </source>
</evidence>
<dbReference type="InterPro" id="IPR011009">
    <property type="entry name" value="Kinase-like_dom_sf"/>
</dbReference>
<dbReference type="EC" id="2.7.11.1" evidence="1"/>
<evidence type="ECO:0000256" key="5">
    <source>
        <dbReference type="ARBA" id="ARBA00022777"/>
    </source>
</evidence>
<dbReference type="GO" id="GO:0004674">
    <property type="term" value="F:protein serine/threonine kinase activity"/>
    <property type="evidence" value="ECO:0007669"/>
    <property type="project" value="UniProtKB-KW"/>
</dbReference>
<dbReference type="PROSITE" id="PS00107">
    <property type="entry name" value="PROTEIN_KINASE_ATP"/>
    <property type="match status" value="1"/>
</dbReference>